<evidence type="ECO:0000256" key="2">
    <source>
        <dbReference type="ARBA" id="ARBA00010946"/>
    </source>
</evidence>
<keyword evidence="5 10" id="KW-0496">Mitochondrion</keyword>
<reference evidence="10" key="1">
    <citation type="submission" date="2021-03" db="EMBL/GenBank/DDBJ databases">
        <authorList>
            <person name="Liu X."/>
        </authorList>
    </citation>
    <scope>NUCLEOTIDE SEQUENCE</scope>
    <source>
        <strain evidence="10">Mt2</strain>
    </source>
</reference>
<evidence type="ECO:0000256" key="4">
    <source>
        <dbReference type="ARBA" id="ARBA00022989"/>
    </source>
</evidence>
<protein>
    <recommendedName>
        <fullName evidence="9">ATP synthase YMF19-like N-terminal domain-containing protein</fullName>
    </recommendedName>
</protein>
<dbReference type="Pfam" id="PF02326">
    <property type="entry name" value="YMF19"/>
    <property type="match status" value="1"/>
</dbReference>
<proteinExistence type="inferred from homology"/>
<accession>A0A8F1N7B6</accession>
<organism evidence="10">
    <name type="scientific">Zelkova schneideriana</name>
    <dbReference type="NCBI Taxonomy" id="172643"/>
    <lineage>
        <taxon>Eukaryota</taxon>
        <taxon>Viridiplantae</taxon>
        <taxon>Streptophyta</taxon>
        <taxon>Embryophyta</taxon>
        <taxon>Tracheophyta</taxon>
        <taxon>Spermatophyta</taxon>
        <taxon>Magnoliopsida</taxon>
        <taxon>eudicotyledons</taxon>
        <taxon>Gunneridae</taxon>
        <taxon>Pentapetalae</taxon>
        <taxon>rosids</taxon>
        <taxon>fabids</taxon>
        <taxon>Rosales</taxon>
        <taxon>Ulmaceae</taxon>
        <taxon>Zelkova</taxon>
    </lineage>
</organism>
<comment type="similarity">
    <text evidence="2">Belongs to the ATPase protein YMF19 family.</text>
</comment>
<keyword evidence="4 8" id="KW-1133">Transmembrane helix</keyword>
<evidence type="ECO:0000259" key="9">
    <source>
        <dbReference type="Pfam" id="PF02326"/>
    </source>
</evidence>
<feature type="transmembrane region" description="Helical" evidence="8">
    <location>
        <begin position="45"/>
        <end position="66"/>
    </location>
</feature>
<sequence length="223" mass="26705">MPQLDKFTYFTQFFWLCWFVWFGRRLYLPSHIEARIYFFYMRRKWLHTLFIFSKFLVFGVFLLHAYSLFEHSVQLWFGVLPNPNPIIQLPAQEVQQDALWDDLDAREQEAAAREEARRLAEEAKIEAEVESIMEKCAKVHKNIIGKTHAILKKSGYIIDDPDDVKRVVDVVMVEHEEIDPDHRINHYLNLQNYLGNTKYKFWREILELLGEYGIRMPSDSDEE</sequence>
<dbReference type="EMBL" id="MW717908">
    <property type="protein sequence ID" value="QWQ49915.1"/>
    <property type="molecule type" value="Genomic_DNA"/>
</dbReference>
<evidence type="ECO:0000256" key="7">
    <source>
        <dbReference type="ARBA" id="ARBA00023310"/>
    </source>
</evidence>
<comment type="subcellular location">
    <subcellularLocation>
        <location evidence="1">Mitochondrion membrane</location>
    </subcellularLocation>
</comment>
<evidence type="ECO:0000256" key="6">
    <source>
        <dbReference type="ARBA" id="ARBA00023136"/>
    </source>
</evidence>
<evidence type="ECO:0000256" key="1">
    <source>
        <dbReference type="ARBA" id="ARBA00004325"/>
    </source>
</evidence>
<gene>
    <name evidence="10" type="primary">ORF223</name>
</gene>
<evidence type="ECO:0000256" key="3">
    <source>
        <dbReference type="ARBA" id="ARBA00022692"/>
    </source>
</evidence>
<evidence type="ECO:0000313" key="10">
    <source>
        <dbReference type="EMBL" id="QWQ49915.1"/>
    </source>
</evidence>
<evidence type="ECO:0000256" key="8">
    <source>
        <dbReference type="SAM" id="Phobius"/>
    </source>
</evidence>
<keyword evidence="7" id="KW-0066">ATP synthesis</keyword>
<evidence type="ECO:0000256" key="5">
    <source>
        <dbReference type="ARBA" id="ARBA00023128"/>
    </source>
</evidence>
<keyword evidence="6 8" id="KW-0472">Membrane</keyword>
<geneLocation type="mitochondrion" evidence="10"/>
<name>A0A8F1N7B6_9ROSA</name>
<dbReference type="InterPro" id="IPR003319">
    <property type="entry name" value="YMF19-like_N"/>
</dbReference>
<keyword evidence="3 8" id="KW-0812">Transmembrane</keyword>
<feature type="transmembrane region" description="Helical" evidence="8">
    <location>
        <begin position="6"/>
        <end position="24"/>
    </location>
</feature>
<feature type="domain" description="ATP synthase YMF19-like N-terminal" evidence="9">
    <location>
        <begin position="2"/>
        <end position="19"/>
    </location>
</feature>
<dbReference type="GO" id="GO:0006754">
    <property type="term" value="P:ATP biosynthetic process"/>
    <property type="evidence" value="ECO:0007669"/>
    <property type="project" value="UniProtKB-KW"/>
</dbReference>
<dbReference type="AlphaFoldDB" id="A0A8F1N7B6"/>
<dbReference type="GO" id="GO:0031966">
    <property type="term" value="C:mitochondrial membrane"/>
    <property type="evidence" value="ECO:0007669"/>
    <property type="project" value="UniProtKB-SubCell"/>
</dbReference>